<evidence type="ECO:0000313" key="6">
    <source>
        <dbReference type="EMBL" id="KFM59646.1"/>
    </source>
</evidence>
<dbReference type="GO" id="GO:0003779">
    <property type="term" value="F:actin binding"/>
    <property type="evidence" value="ECO:0007669"/>
    <property type="project" value="TreeGrafter"/>
</dbReference>
<dbReference type="SUPFAM" id="SSF50156">
    <property type="entry name" value="PDZ domain-like"/>
    <property type="match status" value="1"/>
</dbReference>
<dbReference type="InterPro" id="IPR036034">
    <property type="entry name" value="PDZ_sf"/>
</dbReference>
<comment type="subcellular location">
    <subcellularLocation>
        <location evidence="1">Cytoplasm</location>
    </subcellularLocation>
</comment>
<dbReference type="GO" id="GO:0051371">
    <property type="term" value="F:muscle alpha-actinin binding"/>
    <property type="evidence" value="ECO:0007669"/>
    <property type="project" value="TreeGrafter"/>
</dbReference>
<dbReference type="GO" id="GO:0030036">
    <property type="term" value="P:actin cytoskeleton organization"/>
    <property type="evidence" value="ECO:0007669"/>
    <property type="project" value="TreeGrafter"/>
</dbReference>
<dbReference type="GO" id="GO:0061061">
    <property type="term" value="P:muscle structure development"/>
    <property type="evidence" value="ECO:0007669"/>
    <property type="project" value="TreeGrafter"/>
</dbReference>
<evidence type="ECO:0000256" key="1">
    <source>
        <dbReference type="ARBA" id="ARBA00004496"/>
    </source>
</evidence>
<evidence type="ECO:0000256" key="3">
    <source>
        <dbReference type="ARBA" id="ARBA00023038"/>
    </source>
</evidence>
<dbReference type="STRING" id="407821.A0A087T3F7"/>
<dbReference type="GO" id="GO:0031941">
    <property type="term" value="C:filamentous actin"/>
    <property type="evidence" value="ECO:0007669"/>
    <property type="project" value="TreeGrafter"/>
</dbReference>
<name>A0A087T3F7_STEMI</name>
<feature type="region of interest" description="Disordered" evidence="4">
    <location>
        <begin position="95"/>
        <end position="119"/>
    </location>
</feature>
<reference evidence="6 7" key="1">
    <citation type="submission" date="2013-11" db="EMBL/GenBank/DDBJ databases">
        <title>Genome sequencing of Stegodyphus mimosarum.</title>
        <authorList>
            <person name="Bechsgaard J."/>
        </authorList>
    </citation>
    <scope>NUCLEOTIDE SEQUENCE [LARGE SCALE GENOMIC DNA]</scope>
</reference>
<feature type="non-terminal residue" evidence="6">
    <location>
        <position position="119"/>
    </location>
</feature>
<dbReference type="InterPro" id="IPR050604">
    <property type="entry name" value="PDZ-LIM_domain"/>
</dbReference>
<feature type="domain" description="PDZ" evidence="5">
    <location>
        <begin position="20"/>
        <end position="62"/>
    </location>
</feature>
<evidence type="ECO:0000313" key="7">
    <source>
        <dbReference type="Proteomes" id="UP000054359"/>
    </source>
</evidence>
<keyword evidence="3" id="KW-0862">Zinc</keyword>
<feature type="compositionally biased region" description="Low complexity" evidence="4">
    <location>
        <begin position="96"/>
        <end position="108"/>
    </location>
</feature>
<accession>A0A087T3F7</accession>
<evidence type="ECO:0000256" key="4">
    <source>
        <dbReference type="SAM" id="MobiDB-lite"/>
    </source>
</evidence>
<organism evidence="6 7">
    <name type="scientific">Stegodyphus mimosarum</name>
    <name type="common">African social velvet spider</name>
    <dbReference type="NCBI Taxonomy" id="407821"/>
    <lineage>
        <taxon>Eukaryota</taxon>
        <taxon>Metazoa</taxon>
        <taxon>Ecdysozoa</taxon>
        <taxon>Arthropoda</taxon>
        <taxon>Chelicerata</taxon>
        <taxon>Arachnida</taxon>
        <taxon>Araneae</taxon>
        <taxon>Araneomorphae</taxon>
        <taxon>Entelegynae</taxon>
        <taxon>Eresoidea</taxon>
        <taxon>Eresidae</taxon>
        <taxon>Stegodyphus</taxon>
    </lineage>
</organism>
<dbReference type="Pfam" id="PF00595">
    <property type="entry name" value="PDZ"/>
    <property type="match status" value="1"/>
</dbReference>
<dbReference type="PROSITE" id="PS50106">
    <property type="entry name" value="PDZ"/>
    <property type="match status" value="1"/>
</dbReference>
<evidence type="ECO:0000256" key="2">
    <source>
        <dbReference type="ARBA" id="ARBA00022490"/>
    </source>
</evidence>
<dbReference type="PANTHER" id="PTHR24214:SF38">
    <property type="entry name" value="PDZ AND LIM DOMAIN PROTEIN ZASP-RELATED"/>
    <property type="match status" value="1"/>
</dbReference>
<dbReference type="EMBL" id="KK113233">
    <property type="protein sequence ID" value="KFM59646.1"/>
    <property type="molecule type" value="Genomic_DNA"/>
</dbReference>
<dbReference type="GO" id="GO:0005737">
    <property type="term" value="C:cytoplasm"/>
    <property type="evidence" value="ECO:0007669"/>
    <property type="project" value="UniProtKB-SubCell"/>
</dbReference>
<gene>
    <name evidence="6" type="ORF">X975_15761</name>
</gene>
<dbReference type="GO" id="GO:0005912">
    <property type="term" value="C:adherens junction"/>
    <property type="evidence" value="ECO:0007669"/>
    <property type="project" value="TreeGrafter"/>
</dbReference>
<dbReference type="InterPro" id="IPR001478">
    <property type="entry name" value="PDZ"/>
</dbReference>
<evidence type="ECO:0000259" key="5">
    <source>
        <dbReference type="PROSITE" id="PS50106"/>
    </source>
</evidence>
<keyword evidence="3" id="KW-0479">Metal-binding</keyword>
<dbReference type="Proteomes" id="UP000054359">
    <property type="component" value="Unassembled WGS sequence"/>
</dbReference>
<sequence length="119" mass="13222">MRCRSYFKKLLVNAKGRQQGLKEGDLILSVNGQSTADMTHAEAQRVIRESSNSLELQIERSVTNRNMNVTEGQDSHEQTLGCQLNCLDEDVNHANSWSTDSTSTGSTTIYISPENSESQ</sequence>
<dbReference type="Gene3D" id="2.30.42.10">
    <property type="match status" value="1"/>
</dbReference>
<dbReference type="OrthoDB" id="44841at2759"/>
<proteinExistence type="predicted"/>
<protein>
    <submittedName>
        <fullName evidence="6">PDZ and LIM domain protein 2</fullName>
    </submittedName>
</protein>
<keyword evidence="7" id="KW-1185">Reference proteome</keyword>
<dbReference type="AlphaFoldDB" id="A0A087T3F7"/>
<dbReference type="SMART" id="SM00228">
    <property type="entry name" value="PDZ"/>
    <property type="match status" value="1"/>
</dbReference>
<keyword evidence="2" id="KW-0963">Cytoplasm</keyword>
<keyword evidence="3" id="KW-0440">LIM domain</keyword>
<dbReference type="GO" id="GO:0001725">
    <property type="term" value="C:stress fiber"/>
    <property type="evidence" value="ECO:0007669"/>
    <property type="project" value="TreeGrafter"/>
</dbReference>
<feature type="compositionally biased region" description="Polar residues" evidence="4">
    <location>
        <begin position="109"/>
        <end position="119"/>
    </location>
</feature>
<dbReference type="PANTHER" id="PTHR24214">
    <property type="entry name" value="PDZ AND LIM DOMAIN PROTEIN ZASP"/>
    <property type="match status" value="1"/>
</dbReference>